<dbReference type="OrthoDB" id="1723102at2759"/>
<dbReference type="AlphaFoldDB" id="A0A5B6WQA0"/>
<evidence type="ECO:0000313" key="2">
    <source>
        <dbReference type="Proteomes" id="UP000325315"/>
    </source>
</evidence>
<accession>A0A5B6WQA0</accession>
<gene>
    <name evidence="1" type="ORF">EPI10_006117</name>
</gene>
<name>A0A5B6WQA0_9ROSI</name>
<proteinExistence type="predicted"/>
<keyword evidence="1" id="KW-0808">Transferase</keyword>
<protein>
    <submittedName>
        <fullName evidence="1">Receptor-like protein kinase</fullName>
    </submittedName>
</protein>
<keyword evidence="1" id="KW-0675">Receptor</keyword>
<dbReference type="PANTHER" id="PTHR46148">
    <property type="entry name" value="CHROMO DOMAIN-CONTAINING PROTEIN"/>
    <property type="match status" value="1"/>
</dbReference>
<reference evidence="2" key="1">
    <citation type="journal article" date="2019" name="Plant Biotechnol. J.">
        <title>Genome sequencing of the Australian wild diploid species Gossypium australe highlights disease resistance and delayed gland morphogenesis.</title>
        <authorList>
            <person name="Cai Y."/>
            <person name="Cai X."/>
            <person name="Wang Q."/>
            <person name="Wang P."/>
            <person name="Zhang Y."/>
            <person name="Cai C."/>
            <person name="Xu Y."/>
            <person name="Wang K."/>
            <person name="Zhou Z."/>
            <person name="Wang C."/>
            <person name="Geng S."/>
            <person name="Li B."/>
            <person name="Dong Q."/>
            <person name="Hou Y."/>
            <person name="Wang H."/>
            <person name="Ai P."/>
            <person name="Liu Z."/>
            <person name="Yi F."/>
            <person name="Sun M."/>
            <person name="An G."/>
            <person name="Cheng J."/>
            <person name="Zhang Y."/>
            <person name="Shi Q."/>
            <person name="Xie Y."/>
            <person name="Shi X."/>
            <person name="Chang Y."/>
            <person name="Huang F."/>
            <person name="Chen Y."/>
            <person name="Hong S."/>
            <person name="Mi L."/>
            <person name="Sun Q."/>
            <person name="Zhang L."/>
            <person name="Zhou B."/>
            <person name="Peng R."/>
            <person name="Zhang X."/>
            <person name="Liu F."/>
        </authorList>
    </citation>
    <scope>NUCLEOTIDE SEQUENCE [LARGE SCALE GENOMIC DNA]</scope>
    <source>
        <strain evidence="2">cv. PA1801</strain>
    </source>
</reference>
<dbReference type="GO" id="GO:0016301">
    <property type="term" value="F:kinase activity"/>
    <property type="evidence" value="ECO:0007669"/>
    <property type="project" value="UniProtKB-KW"/>
</dbReference>
<evidence type="ECO:0000313" key="1">
    <source>
        <dbReference type="EMBL" id="KAA3484000.1"/>
    </source>
</evidence>
<keyword evidence="1" id="KW-0418">Kinase</keyword>
<dbReference type="PANTHER" id="PTHR46148:SF44">
    <property type="entry name" value="GAG-POL POLYPROTEIN"/>
    <property type="match status" value="1"/>
</dbReference>
<sequence>MTYEEEPIKILALEVKQLRNKSIALVKVLWQKHGVEKATWELEEAMREQYPNLFTGRKSLRGESCSNSILGLVGTVVTGPLSRG</sequence>
<organism evidence="1 2">
    <name type="scientific">Gossypium australe</name>
    <dbReference type="NCBI Taxonomy" id="47621"/>
    <lineage>
        <taxon>Eukaryota</taxon>
        <taxon>Viridiplantae</taxon>
        <taxon>Streptophyta</taxon>
        <taxon>Embryophyta</taxon>
        <taxon>Tracheophyta</taxon>
        <taxon>Spermatophyta</taxon>
        <taxon>Magnoliopsida</taxon>
        <taxon>eudicotyledons</taxon>
        <taxon>Gunneridae</taxon>
        <taxon>Pentapetalae</taxon>
        <taxon>rosids</taxon>
        <taxon>malvids</taxon>
        <taxon>Malvales</taxon>
        <taxon>Malvaceae</taxon>
        <taxon>Malvoideae</taxon>
        <taxon>Gossypium</taxon>
    </lineage>
</organism>
<dbReference type="Proteomes" id="UP000325315">
    <property type="component" value="Unassembled WGS sequence"/>
</dbReference>
<comment type="caution">
    <text evidence="1">The sequence shown here is derived from an EMBL/GenBank/DDBJ whole genome shotgun (WGS) entry which is preliminary data.</text>
</comment>
<keyword evidence="2" id="KW-1185">Reference proteome</keyword>
<dbReference type="EMBL" id="SMMG02000002">
    <property type="protein sequence ID" value="KAA3484000.1"/>
    <property type="molecule type" value="Genomic_DNA"/>
</dbReference>